<feature type="signal peptide" evidence="1">
    <location>
        <begin position="1"/>
        <end position="25"/>
    </location>
</feature>
<organism evidence="2 3">
    <name type="scientific">Desmophyllum pertusum</name>
    <dbReference type="NCBI Taxonomy" id="174260"/>
    <lineage>
        <taxon>Eukaryota</taxon>
        <taxon>Metazoa</taxon>
        <taxon>Cnidaria</taxon>
        <taxon>Anthozoa</taxon>
        <taxon>Hexacorallia</taxon>
        <taxon>Scleractinia</taxon>
        <taxon>Caryophylliina</taxon>
        <taxon>Caryophylliidae</taxon>
        <taxon>Desmophyllum</taxon>
    </lineage>
</organism>
<evidence type="ECO:0000256" key="1">
    <source>
        <dbReference type="SAM" id="SignalP"/>
    </source>
</evidence>
<evidence type="ECO:0000313" key="3">
    <source>
        <dbReference type="Proteomes" id="UP001163046"/>
    </source>
</evidence>
<accession>A0A9W9Z3K1</accession>
<dbReference type="EMBL" id="MU826828">
    <property type="protein sequence ID" value="KAJ7374346.1"/>
    <property type="molecule type" value="Genomic_DNA"/>
</dbReference>
<protein>
    <submittedName>
        <fullName evidence="2">Uncharacterized protein</fullName>
    </submittedName>
</protein>
<sequence>MNFHFNTVIIAAWVVVGSKGSSVRSTDCNMEYLGACYQYRVVGSHDIACEEGRHVKFCQQKLQQCKLQPSVPKPNGVQNITVQDGHCDLMRCESRNCTQSCTRSKCRMLCAGKVCHQDCQVSGCNMTCSIQAPKVVFKLATLVIATCSARLVSRYAKQTCNGGSCTMLCDAEQCERSCNGGKCLYDKKATERALETVNTIKRVTDTQQQTKRILRVIKNALATSVRSYTKIRLIPLLLKYYRSVHSCKQVCDEGSCRRMVCYMPGSCTQVCVKGNVSPWYADRRIVYKTAKEQTARWNVGQRIAGSFAREEIAT</sequence>
<keyword evidence="3" id="KW-1185">Reference proteome</keyword>
<feature type="chain" id="PRO_5040946239" evidence="1">
    <location>
        <begin position="26"/>
        <end position="314"/>
    </location>
</feature>
<gene>
    <name evidence="2" type="ORF">OS493_007435</name>
</gene>
<comment type="caution">
    <text evidence="2">The sequence shown here is derived from an EMBL/GenBank/DDBJ whole genome shotgun (WGS) entry which is preliminary data.</text>
</comment>
<name>A0A9W9Z3K1_9CNID</name>
<dbReference type="Proteomes" id="UP001163046">
    <property type="component" value="Unassembled WGS sequence"/>
</dbReference>
<proteinExistence type="predicted"/>
<evidence type="ECO:0000313" key="2">
    <source>
        <dbReference type="EMBL" id="KAJ7374346.1"/>
    </source>
</evidence>
<dbReference type="AlphaFoldDB" id="A0A9W9Z3K1"/>
<keyword evidence="1" id="KW-0732">Signal</keyword>
<reference evidence="2" key="1">
    <citation type="submission" date="2023-01" db="EMBL/GenBank/DDBJ databases">
        <title>Genome assembly of the deep-sea coral Lophelia pertusa.</title>
        <authorList>
            <person name="Herrera S."/>
            <person name="Cordes E."/>
        </authorList>
    </citation>
    <scope>NUCLEOTIDE SEQUENCE</scope>
    <source>
        <strain evidence="2">USNM1676648</strain>
        <tissue evidence="2">Polyp</tissue>
    </source>
</reference>